<dbReference type="InterPro" id="IPR001356">
    <property type="entry name" value="HD"/>
</dbReference>
<dbReference type="Gene3D" id="1.10.260.70">
    <property type="entry name" value="SATB, CULT domain"/>
    <property type="match status" value="1"/>
</dbReference>
<protein>
    <submittedName>
        <fullName evidence="4">SATB2</fullName>
    </submittedName>
</protein>
<comment type="subcellular location">
    <subcellularLocation>
        <location evidence="1">Nucleus</location>
    </subcellularLocation>
</comment>
<name>A0A6J8E8B0_MYTCO</name>
<evidence type="ECO:0000313" key="5">
    <source>
        <dbReference type="Proteomes" id="UP000507470"/>
    </source>
</evidence>
<dbReference type="GO" id="GO:0000978">
    <property type="term" value="F:RNA polymerase II cis-regulatory region sequence-specific DNA binding"/>
    <property type="evidence" value="ECO:0007669"/>
    <property type="project" value="TreeGrafter"/>
</dbReference>
<dbReference type="InterPro" id="IPR039673">
    <property type="entry name" value="SATB1/SATB2"/>
</dbReference>
<dbReference type="PANTHER" id="PTHR15116:SF16">
    <property type="entry name" value="DEFECTIVE PROVENTRICULUS, ISOFORM A"/>
    <property type="match status" value="1"/>
</dbReference>
<proteinExistence type="predicted"/>
<dbReference type="GO" id="GO:0000981">
    <property type="term" value="F:DNA-binding transcription factor activity, RNA polymerase II-specific"/>
    <property type="evidence" value="ECO:0007669"/>
    <property type="project" value="TreeGrafter"/>
</dbReference>
<keyword evidence="5" id="KW-1185">Reference proteome</keyword>
<dbReference type="SMART" id="SM00389">
    <property type="entry name" value="HOX"/>
    <property type="match status" value="1"/>
</dbReference>
<keyword evidence="1" id="KW-0539">Nucleus</keyword>
<sequence>MPGGRGCLPGITSPDTWNDHTVRCAVLSLLKEMGQTALAKLCPLTQSAISNIANWKYNNKLSDEKCAEFGKWYTQYMSNTTGKYNFPCDFGIAPKDSRLTFHPDHEIPEMRQWYKTCKNPTEHKLNFFANELNKGHVRQERPKVTVAKLKIWWKNERQREKKMKKSVKTATVTSLPNVKTVHKSNAMIPDSIDIVQQSLDLASEGSETFQKSHDQFEEPVELLEQLHESNNVTKGAYQTERKSYVTLQPTSENSLNINPIISTVSGMSEMNYNQNRRMENISESSLIMNRYHHT</sequence>
<dbReference type="InterPro" id="IPR009057">
    <property type="entry name" value="Homeodomain-like_sf"/>
</dbReference>
<dbReference type="GO" id="GO:0005634">
    <property type="term" value="C:nucleus"/>
    <property type="evidence" value="ECO:0007669"/>
    <property type="project" value="UniProtKB-SubCell"/>
</dbReference>
<dbReference type="PANTHER" id="PTHR15116">
    <property type="entry name" value="DNA-BINDING PROTEIN SATB FAMILY MEMBER"/>
    <property type="match status" value="1"/>
</dbReference>
<gene>
    <name evidence="4" type="ORF">MCOR_48413</name>
</gene>
<dbReference type="GO" id="GO:0006338">
    <property type="term" value="P:chromatin remodeling"/>
    <property type="evidence" value="ECO:0007669"/>
    <property type="project" value="InterPro"/>
</dbReference>
<dbReference type="SUPFAM" id="SSF46689">
    <property type="entry name" value="Homeodomain-like"/>
    <property type="match status" value="1"/>
</dbReference>
<feature type="domain" description="Homeobox" evidence="2">
    <location>
        <begin position="93"/>
        <end position="163"/>
    </location>
</feature>
<dbReference type="FunFam" id="1.10.260.70:FF:000001">
    <property type="entry name" value="DNA-binding protein SATB"/>
    <property type="match status" value="1"/>
</dbReference>
<dbReference type="Proteomes" id="UP000507470">
    <property type="component" value="Unassembled WGS sequence"/>
</dbReference>
<dbReference type="EMBL" id="CACVKT020008492">
    <property type="protein sequence ID" value="CAC5415735.1"/>
    <property type="molecule type" value="Genomic_DNA"/>
</dbReference>
<keyword evidence="1" id="KW-0371">Homeobox</keyword>
<evidence type="ECO:0000313" key="4">
    <source>
        <dbReference type="EMBL" id="CAC5415735.1"/>
    </source>
</evidence>
<dbReference type="Pfam" id="PF16557">
    <property type="entry name" value="CUTL"/>
    <property type="match status" value="1"/>
</dbReference>
<evidence type="ECO:0000259" key="3">
    <source>
        <dbReference type="PROSITE" id="PS51983"/>
    </source>
</evidence>
<feature type="domain" description="CUTL" evidence="3">
    <location>
        <begin position="8"/>
        <end position="81"/>
    </location>
</feature>
<dbReference type="CDD" id="cd00086">
    <property type="entry name" value="homeodomain"/>
    <property type="match status" value="1"/>
</dbReference>
<dbReference type="AlphaFoldDB" id="A0A6J8E8B0"/>
<reference evidence="4 5" key="1">
    <citation type="submission" date="2020-06" db="EMBL/GenBank/DDBJ databases">
        <authorList>
            <person name="Li R."/>
            <person name="Bekaert M."/>
        </authorList>
    </citation>
    <scope>NUCLEOTIDE SEQUENCE [LARGE SCALE GENOMIC DNA]</scope>
    <source>
        <strain evidence="5">wild</strain>
    </source>
</reference>
<dbReference type="OrthoDB" id="10052721at2759"/>
<organism evidence="4 5">
    <name type="scientific">Mytilus coruscus</name>
    <name type="common">Sea mussel</name>
    <dbReference type="NCBI Taxonomy" id="42192"/>
    <lineage>
        <taxon>Eukaryota</taxon>
        <taxon>Metazoa</taxon>
        <taxon>Spiralia</taxon>
        <taxon>Lophotrochozoa</taxon>
        <taxon>Mollusca</taxon>
        <taxon>Bivalvia</taxon>
        <taxon>Autobranchia</taxon>
        <taxon>Pteriomorphia</taxon>
        <taxon>Mytilida</taxon>
        <taxon>Mytiloidea</taxon>
        <taxon>Mytilidae</taxon>
        <taxon>Mytilinae</taxon>
        <taxon>Mytilus</taxon>
    </lineage>
</organism>
<evidence type="ECO:0000259" key="2">
    <source>
        <dbReference type="PROSITE" id="PS50071"/>
    </source>
</evidence>
<dbReference type="PROSITE" id="PS50071">
    <property type="entry name" value="HOMEOBOX_2"/>
    <property type="match status" value="1"/>
</dbReference>
<dbReference type="PROSITE" id="PS51983">
    <property type="entry name" value="CUTL"/>
    <property type="match status" value="1"/>
</dbReference>
<feature type="DNA-binding region" description="Homeobox" evidence="1">
    <location>
        <begin position="95"/>
        <end position="164"/>
    </location>
</feature>
<dbReference type="InterPro" id="IPR038216">
    <property type="entry name" value="SATB_CUTL_sf"/>
</dbReference>
<keyword evidence="1" id="KW-0238">DNA-binding</keyword>
<evidence type="ECO:0000256" key="1">
    <source>
        <dbReference type="PROSITE-ProRule" id="PRU00108"/>
    </source>
</evidence>
<dbReference type="InterPro" id="IPR032355">
    <property type="entry name" value="CUTL"/>
</dbReference>
<dbReference type="Gene3D" id="1.10.10.60">
    <property type="entry name" value="Homeodomain-like"/>
    <property type="match status" value="1"/>
</dbReference>
<accession>A0A6J8E8B0</accession>